<dbReference type="PANTHER" id="PTHR34109:SF1">
    <property type="entry name" value="VOC DOMAIN-CONTAINING PROTEIN"/>
    <property type="match status" value="1"/>
</dbReference>
<evidence type="ECO:0000313" key="3">
    <source>
        <dbReference type="Proteomes" id="UP001552594"/>
    </source>
</evidence>
<dbReference type="PANTHER" id="PTHR34109">
    <property type="entry name" value="BNAUNNG04460D PROTEIN-RELATED"/>
    <property type="match status" value="1"/>
</dbReference>
<dbReference type="Proteomes" id="UP001552594">
    <property type="component" value="Unassembled WGS sequence"/>
</dbReference>
<protein>
    <submittedName>
        <fullName evidence="2">VOC family protein</fullName>
    </submittedName>
</protein>
<name>A0ABV3JYJ7_STRON</name>
<gene>
    <name evidence="2" type="ORF">AB0L16_12960</name>
</gene>
<dbReference type="Pfam" id="PF00903">
    <property type="entry name" value="Glyoxalase"/>
    <property type="match status" value="1"/>
</dbReference>
<reference evidence="2 3" key="1">
    <citation type="submission" date="2024-06" db="EMBL/GenBank/DDBJ databases">
        <title>The Natural Products Discovery Center: Release of the First 8490 Sequenced Strains for Exploring Actinobacteria Biosynthetic Diversity.</title>
        <authorList>
            <person name="Kalkreuter E."/>
            <person name="Kautsar S.A."/>
            <person name="Yang D."/>
            <person name="Bader C.D."/>
            <person name="Teijaro C.N."/>
            <person name="Fluegel L."/>
            <person name="Davis C.M."/>
            <person name="Simpson J.R."/>
            <person name="Lauterbach L."/>
            <person name="Steele A.D."/>
            <person name="Gui C."/>
            <person name="Meng S."/>
            <person name="Li G."/>
            <person name="Viehrig K."/>
            <person name="Ye F."/>
            <person name="Su P."/>
            <person name="Kiefer A.F."/>
            <person name="Nichols A."/>
            <person name="Cepeda A.J."/>
            <person name="Yan W."/>
            <person name="Fan B."/>
            <person name="Jiang Y."/>
            <person name="Adhikari A."/>
            <person name="Zheng C.-J."/>
            <person name="Schuster L."/>
            <person name="Cowan T.M."/>
            <person name="Smanski M.J."/>
            <person name="Chevrette M.G."/>
            <person name="De Carvalho L.P.S."/>
            <person name="Shen B."/>
        </authorList>
    </citation>
    <scope>NUCLEOTIDE SEQUENCE [LARGE SCALE GENOMIC DNA]</scope>
    <source>
        <strain evidence="2 3">NPDC052347</strain>
    </source>
</reference>
<dbReference type="SUPFAM" id="SSF54593">
    <property type="entry name" value="Glyoxalase/Bleomycin resistance protein/Dihydroxybiphenyl dioxygenase"/>
    <property type="match status" value="1"/>
</dbReference>
<organism evidence="2 3">
    <name type="scientific">Streptomyces orinoci</name>
    <name type="common">Streptoverticillium orinoci</name>
    <dbReference type="NCBI Taxonomy" id="67339"/>
    <lineage>
        <taxon>Bacteria</taxon>
        <taxon>Bacillati</taxon>
        <taxon>Actinomycetota</taxon>
        <taxon>Actinomycetes</taxon>
        <taxon>Kitasatosporales</taxon>
        <taxon>Streptomycetaceae</taxon>
        <taxon>Streptomyces</taxon>
    </lineage>
</organism>
<dbReference type="PROSITE" id="PS51819">
    <property type="entry name" value="VOC"/>
    <property type="match status" value="1"/>
</dbReference>
<dbReference type="Gene3D" id="3.30.720.110">
    <property type="match status" value="1"/>
</dbReference>
<keyword evidence="3" id="KW-1185">Reference proteome</keyword>
<evidence type="ECO:0000259" key="1">
    <source>
        <dbReference type="PROSITE" id="PS51819"/>
    </source>
</evidence>
<dbReference type="Gene3D" id="3.30.720.120">
    <property type="match status" value="1"/>
</dbReference>
<sequence length="140" mass="14794">MTGLRTARPSICPALLYRDPKAAIKQLITAFGFTQSAYYESEDGTVLHAELVYGNGIVMVGSADREGAFVEAMGSGGPAGIYVLVADVDAHCARAREHGAEILAGPTDQEYGSRDYMARDVEGNVWTFGSYAPSGPEADG</sequence>
<dbReference type="RefSeq" id="WP_109278279.1">
    <property type="nucleotide sequence ID" value="NZ_JBFAUK010000008.1"/>
</dbReference>
<comment type="caution">
    <text evidence="2">The sequence shown here is derived from an EMBL/GenBank/DDBJ whole genome shotgun (WGS) entry which is preliminary data.</text>
</comment>
<dbReference type="InterPro" id="IPR037523">
    <property type="entry name" value="VOC_core"/>
</dbReference>
<dbReference type="EMBL" id="JBFAUK010000008">
    <property type="protein sequence ID" value="MEV5507374.1"/>
    <property type="molecule type" value="Genomic_DNA"/>
</dbReference>
<proteinExistence type="predicted"/>
<dbReference type="InterPro" id="IPR029068">
    <property type="entry name" value="Glyas_Bleomycin-R_OHBP_Dase"/>
</dbReference>
<dbReference type="InterPro" id="IPR004360">
    <property type="entry name" value="Glyas_Fos-R_dOase_dom"/>
</dbReference>
<evidence type="ECO:0000313" key="2">
    <source>
        <dbReference type="EMBL" id="MEV5507374.1"/>
    </source>
</evidence>
<feature type="domain" description="VOC" evidence="1">
    <location>
        <begin position="8"/>
        <end position="131"/>
    </location>
</feature>
<accession>A0ABV3JYJ7</accession>